<protein>
    <submittedName>
        <fullName evidence="1">DUF3108 domain-containing protein</fullName>
    </submittedName>
</protein>
<dbReference type="Pfam" id="PF11306">
    <property type="entry name" value="DUF3108"/>
    <property type="match status" value="1"/>
</dbReference>
<accession>A0AB39AWN9</accession>
<dbReference type="InterPro" id="IPR021457">
    <property type="entry name" value="DUF3108"/>
</dbReference>
<reference evidence="1" key="1">
    <citation type="submission" date="2024-07" db="EMBL/GenBank/DDBJ databases">
        <authorList>
            <person name="Jiang Y."/>
            <person name="Qin Q."/>
        </authorList>
    </citation>
    <scope>NUCLEOTIDE SEQUENCE</scope>
    <source>
        <strain evidence="1">SD03</strain>
    </source>
</reference>
<sequence length="252" mass="28917">MLLYNSVIKIIILVMLYFALPLTAAPLINNGSEEASGLNLYTAKYSVLRGKKKYGRATRKLSKNNTSYSLSFNTSASIFFYSIDTSEISNFLWQDNKVALLSYKGKDSRTFKKDKHLQLNFDRNNQTLIAKMNGDISEQTLKDDVLDPLFVFEMLRLDALKNDGFSNVKQLHYTVYDTSGFKEFNFLNGGRVTIDTPLGELNCIKLSRIRKNSTRKTHIWLAIDYDYIPIMLLQEHKEEEVATLLISSIEKH</sequence>
<dbReference type="RefSeq" id="WP_368485812.1">
    <property type="nucleotide sequence ID" value="NZ_CP162515.1"/>
</dbReference>
<dbReference type="EMBL" id="CP162515">
    <property type="protein sequence ID" value="XDH89716.1"/>
    <property type="molecule type" value="Genomic_DNA"/>
</dbReference>
<gene>
    <name evidence="1" type="ORF">ABZP26_17490</name>
</gene>
<proteinExistence type="predicted"/>
<name>A0AB39AWN9_9GAMM</name>
<dbReference type="AlphaFoldDB" id="A0AB39AWN9"/>
<organism evidence="1">
    <name type="scientific">Pseudoalteromonas sp. SD03</name>
    <dbReference type="NCBI Taxonomy" id="3231719"/>
    <lineage>
        <taxon>Bacteria</taxon>
        <taxon>Pseudomonadati</taxon>
        <taxon>Pseudomonadota</taxon>
        <taxon>Gammaproteobacteria</taxon>
        <taxon>Alteromonadales</taxon>
        <taxon>Pseudoalteromonadaceae</taxon>
        <taxon>Pseudoalteromonas</taxon>
    </lineage>
</organism>
<evidence type="ECO:0000313" key="1">
    <source>
        <dbReference type="EMBL" id="XDH89716.1"/>
    </source>
</evidence>